<protein>
    <submittedName>
        <fullName evidence="1">Type I-E CRISPR-associated protein Cse2/CasB</fullName>
    </submittedName>
</protein>
<dbReference type="RefSeq" id="WP_158920466.1">
    <property type="nucleotide sequence ID" value="NZ_CP047020.1"/>
</dbReference>
<sequence>MPSESPPAQVDGLEPFRSYMSHVAERCGSPQGRAAIRSALVDLDRPYRAYEHLLSRIPVTASRESERAYILTAAMYAQQAPNPRLGAAATPAEPQTDPDDRWRNLGWSLARAVSAQVLRKETAQDRLALLARQDFDGLVRDLPALIAHLRSANVPITWPVLLRDLTRWDRWPTDTARSWMRAYYQHTDDTTEGN</sequence>
<accession>A0A6I6N1W9</accession>
<dbReference type="NCBIfam" id="TIGR02548">
    <property type="entry name" value="casB_cse2"/>
    <property type="match status" value="1"/>
</dbReference>
<reference evidence="1 2" key="1">
    <citation type="submission" date="2019-12" db="EMBL/GenBank/DDBJ databases">
        <title>Streptomyces sp. strain T44 isolated from rhizosphere soil of Broussonetia papyrifera.</title>
        <authorList>
            <person name="Mo P."/>
        </authorList>
    </citation>
    <scope>NUCLEOTIDE SEQUENCE [LARGE SCALE GENOMIC DNA]</scope>
    <source>
        <strain evidence="1 2">T44</strain>
    </source>
</reference>
<name>A0A6I6N1W9_9ACTN</name>
<dbReference type="AlphaFoldDB" id="A0A6I6N1W9"/>
<keyword evidence="2" id="KW-1185">Reference proteome</keyword>
<dbReference type="Gene3D" id="1.10.520.40">
    <property type="entry name" value="CRISPR-associated protein Cse2"/>
    <property type="match status" value="1"/>
</dbReference>
<dbReference type="Pfam" id="PF09485">
    <property type="entry name" value="CRISPR_Cse2"/>
    <property type="match status" value="1"/>
</dbReference>
<dbReference type="KEGG" id="sbro:GQF42_16090"/>
<organism evidence="1 2">
    <name type="scientific">Streptomyces broussonetiae</name>
    <dbReference type="NCBI Taxonomy" id="2686304"/>
    <lineage>
        <taxon>Bacteria</taxon>
        <taxon>Bacillati</taxon>
        <taxon>Actinomycetota</taxon>
        <taxon>Actinomycetes</taxon>
        <taxon>Kitasatosporales</taxon>
        <taxon>Streptomycetaceae</taxon>
        <taxon>Streptomyces</taxon>
    </lineage>
</organism>
<evidence type="ECO:0000313" key="1">
    <source>
        <dbReference type="EMBL" id="QHA04609.1"/>
    </source>
</evidence>
<dbReference type="InterPro" id="IPR038287">
    <property type="entry name" value="Cse2_sf"/>
</dbReference>
<dbReference type="Proteomes" id="UP000436138">
    <property type="component" value="Chromosome"/>
</dbReference>
<evidence type="ECO:0000313" key="2">
    <source>
        <dbReference type="Proteomes" id="UP000436138"/>
    </source>
</evidence>
<dbReference type="InterPro" id="IPR013382">
    <property type="entry name" value="CRISPR-assoc_prot_Cse2"/>
</dbReference>
<gene>
    <name evidence="1" type="primary">casB</name>
    <name evidence="1" type="ORF">GQF42_16090</name>
</gene>
<dbReference type="EMBL" id="CP047020">
    <property type="protein sequence ID" value="QHA04609.1"/>
    <property type="molecule type" value="Genomic_DNA"/>
</dbReference>
<proteinExistence type="predicted"/>